<evidence type="ECO:0000256" key="1">
    <source>
        <dbReference type="SAM" id="MobiDB-lite"/>
    </source>
</evidence>
<feature type="compositionally biased region" description="Basic and acidic residues" evidence="1">
    <location>
        <begin position="360"/>
        <end position="372"/>
    </location>
</feature>
<feature type="region of interest" description="Disordered" evidence="1">
    <location>
        <begin position="1"/>
        <end position="21"/>
    </location>
</feature>
<proteinExistence type="predicted"/>
<sequence>MGGNTSRPSRQAVPTDSRSIQLDALHRNTQPDEPHYMTASGIPVVPRTQPIPVVAPDPALQEFRAAYVESTSGRQSEMGSIASQVTPLAPHSTWFMRLVENHYSRSLIDQLILETNPQCRLNRLKRLRKIYTSPVIRLSAANRQRVKVIDAQIEELEFLMTNDDGKPFARYRSNDDEDPSPPSTQVSGSVEERPIPMIAQLADQQASESSDPGSGVRMIPYNRPLRRYLQESPRLPPRNATSSSHIRSGSERLPGGSSIESRDWTEPRRYPRGSNHLSRVSEEASTGPSKVRSSKPGRSAPPPSVGPAVVLERDPYNSNLLVPVEPSLRSKSRSYASQDPSRHSRTTGRVSHKTASKYSEQIDVRPESRDPRFVSPGFGGVRGW</sequence>
<protein>
    <submittedName>
        <fullName evidence="2">Uncharacterized protein</fullName>
    </submittedName>
</protein>
<reference evidence="2 3" key="1">
    <citation type="journal article" date="2014" name="BMC Genomics">
        <title>Genome sequencing of four Aureobasidium pullulans varieties: biotechnological potential, stress tolerance, and description of new species.</title>
        <authorList>
            <person name="Gostin Ar C."/>
            <person name="Ohm R.A."/>
            <person name="Kogej T."/>
            <person name="Sonjak S."/>
            <person name="Turk M."/>
            <person name="Zajc J."/>
            <person name="Zalar P."/>
            <person name="Grube M."/>
            <person name="Sun H."/>
            <person name="Han J."/>
            <person name="Sharma A."/>
            <person name="Chiniquy J."/>
            <person name="Ngan C.Y."/>
            <person name="Lipzen A."/>
            <person name="Barry K."/>
            <person name="Grigoriev I.V."/>
            <person name="Gunde-Cimerman N."/>
        </authorList>
    </citation>
    <scope>NUCLEOTIDE SEQUENCE [LARGE SCALE GENOMIC DNA]</scope>
    <source>
        <strain evidence="2 3">CBS 110374</strain>
    </source>
</reference>
<gene>
    <name evidence="2" type="ORF">M437DRAFT_68080</name>
</gene>
<feature type="compositionally biased region" description="Polar residues" evidence="1">
    <location>
        <begin position="275"/>
        <end position="288"/>
    </location>
</feature>
<dbReference type="HOGENOM" id="CLU_719578_0_0_1"/>
<keyword evidence="3" id="KW-1185">Reference proteome</keyword>
<dbReference type="Proteomes" id="UP000030672">
    <property type="component" value="Unassembled WGS sequence"/>
</dbReference>
<dbReference type="EMBL" id="KL584842">
    <property type="protein sequence ID" value="KEQ60536.1"/>
    <property type="molecule type" value="Genomic_DNA"/>
</dbReference>
<feature type="region of interest" description="Disordered" evidence="1">
    <location>
        <begin position="164"/>
        <end position="191"/>
    </location>
</feature>
<feature type="compositionally biased region" description="Basic residues" evidence="1">
    <location>
        <begin position="343"/>
        <end position="355"/>
    </location>
</feature>
<name>A0A074WDG1_AURM1</name>
<dbReference type="RefSeq" id="XP_040877559.1">
    <property type="nucleotide sequence ID" value="XM_041025051.1"/>
</dbReference>
<feature type="compositionally biased region" description="Basic and acidic residues" evidence="1">
    <location>
        <begin position="260"/>
        <end position="269"/>
    </location>
</feature>
<dbReference type="GeneID" id="63918424"/>
<organism evidence="2 3">
    <name type="scientific">Aureobasidium melanogenum (strain CBS 110374)</name>
    <name type="common">Aureobasidium pullulans var. melanogenum</name>
    <dbReference type="NCBI Taxonomy" id="1043003"/>
    <lineage>
        <taxon>Eukaryota</taxon>
        <taxon>Fungi</taxon>
        <taxon>Dikarya</taxon>
        <taxon>Ascomycota</taxon>
        <taxon>Pezizomycotina</taxon>
        <taxon>Dothideomycetes</taxon>
        <taxon>Dothideomycetidae</taxon>
        <taxon>Dothideales</taxon>
        <taxon>Saccotheciaceae</taxon>
        <taxon>Aureobasidium</taxon>
    </lineage>
</organism>
<evidence type="ECO:0000313" key="2">
    <source>
        <dbReference type="EMBL" id="KEQ60536.1"/>
    </source>
</evidence>
<feature type="region of interest" description="Disordered" evidence="1">
    <location>
        <begin position="228"/>
        <end position="384"/>
    </location>
</feature>
<dbReference type="AlphaFoldDB" id="A0A074WDG1"/>
<accession>A0A074WDG1</accession>
<feature type="compositionally biased region" description="Polar residues" evidence="1">
    <location>
        <begin position="1"/>
        <end position="20"/>
    </location>
</feature>
<evidence type="ECO:0000313" key="3">
    <source>
        <dbReference type="Proteomes" id="UP000030672"/>
    </source>
</evidence>